<reference evidence="1" key="2">
    <citation type="submission" date="2021-03" db="UniProtKB">
        <authorList>
            <consortium name="EnsemblPlants"/>
        </authorList>
    </citation>
    <scope>IDENTIFICATION</scope>
</reference>
<reference evidence="1" key="1">
    <citation type="submission" date="2018-11" db="EMBL/GenBank/DDBJ databases">
        <authorList>
            <person name="Grassa J C."/>
        </authorList>
    </citation>
    <scope>NUCLEOTIDE SEQUENCE [LARGE SCALE GENOMIC DNA]</scope>
</reference>
<dbReference type="AlphaFoldDB" id="A0A803R771"/>
<dbReference type="EnsemblPlants" id="novel_model_5907_5bd9a17a.1.5bd9b13b">
    <property type="protein sequence ID" value="cds.novel_model_5907_5bd9a17a.1.5bd9b13b"/>
    <property type="gene ID" value="novel_gene_3022_5bd9a17a"/>
</dbReference>
<dbReference type="Gramene" id="novel_model_5907_5bd9a17a.1.5bd9b13b">
    <property type="protein sequence ID" value="cds.novel_model_5907_5bd9a17a.1.5bd9b13b"/>
    <property type="gene ID" value="novel_gene_3022_5bd9a17a"/>
</dbReference>
<proteinExistence type="predicted"/>
<evidence type="ECO:0000313" key="2">
    <source>
        <dbReference type="Proteomes" id="UP000596661"/>
    </source>
</evidence>
<dbReference type="EMBL" id="UZAU01000617">
    <property type="status" value="NOT_ANNOTATED_CDS"/>
    <property type="molecule type" value="Genomic_DNA"/>
</dbReference>
<name>A0A803R771_CANSA</name>
<sequence length="77" mass="8755">MWIVESLGHEMTAQRCRIPTRPHYVSYISTSNKTQFSSTLPQNKPYYPIKQSVCEITTSSIFPFQKLLGVAGSSSWL</sequence>
<evidence type="ECO:0000313" key="1">
    <source>
        <dbReference type="EnsemblPlants" id="cds.novel_model_5907_5bd9a17a.1.5bd9b13b"/>
    </source>
</evidence>
<dbReference type="Proteomes" id="UP000596661">
    <property type="component" value="Chromosome 6"/>
</dbReference>
<protein>
    <submittedName>
        <fullName evidence="1">Uncharacterized protein</fullName>
    </submittedName>
</protein>
<keyword evidence="2" id="KW-1185">Reference proteome</keyword>
<organism evidence="1 2">
    <name type="scientific">Cannabis sativa</name>
    <name type="common">Hemp</name>
    <name type="synonym">Marijuana</name>
    <dbReference type="NCBI Taxonomy" id="3483"/>
    <lineage>
        <taxon>Eukaryota</taxon>
        <taxon>Viridiplantae</taxon>
        <taxon>Streptophyta</taxon>
        <taxon>Embryophyta</taxon>
        <taxon>Tracheophyta</taxon>
        <taxon>Spermatophyta</taxon>
        <taxon>Magnoliopsida</taxon>
        <taxon>eudicotyledons</taxon>
        <taxon>Gunneridae</taxon>
        <taxon>Pentapetalae</taxon>
        <taxon>rosids</taxon>
        <taxon>fabids</taxon>
        <taxon>Rosales</taxon>
        <taxon>Cannabaceae</taxon>
        <taxon>Cannabis</taxon>
    </lineage>
</organism>
<accession>A0A803R771</accession>